<name>A0A2T4IJL0_9RHOO</name>
<dbReference type="InterPro" id="IPR021973">
    <property type="entry name" value="SprA-related"/>
</dbReference>
<dbReference type="RefSeq" id="WP_107491723.1">
    <property type="nucleotide sequence ID" value="NZ_PZKC01000001.1"/>
</dbReference>
<evidence type="ECO:0000313" key="2">
    <source>
        <dbReference type="EMBL" id="PTD97963.1"/>
    </source>
</evidence>
<reference evidence="2 3" key="2">
    <citation type="submission" date="2018-04" db="EMBL/GenBank/DDBJ databases">
        <title>Thauera lacus sp. nov., isolated from an saline lake in Inner Mongolia, China.</title>
        <authorList>
            <person name="Liang Q.-Y."/>
        </authorList>
    </citation>
    <scope>NUCLEOTIDE SEQUENCE [LARGE SCALE GENOMIC DNA]</scope>
    <source>
        <strain evidence="2 3">D20</strain>
    </source>
</reference>
<dbReference type="EMBL" id="PZKC01000001">
    <property type="protein sequence ID" value="PTD97963.1"/>
    <property type="molecule type" value="Genomic_DNA"/>
</dbReference>
<gene>
    <name evidence="2" type="ORF">C8261_00645</name>
</gene>
<feature type="region of interest" description="Disordered" evidence="1">
    <location>
        <begin position="1"/>
        <end position="41"/>
    </location>
</feature>
<dbReference type="Proteomes" id="UP000241193">
    <property type="component" value="Unassembled WGS sequence"/>
</dbReference>
<dbReference type="Pfam" id="PF12118">
    <property type="entry name" value="SprA-related"/>
    <property type="match status" value="1"/>
</dbReference>
<evidence type="ECO:0000313" key="3">
    <source>
        <dbReference type="Proteomes" id="UP000241193"/>
    </source>
</evidence>
<comment type="caution">
    <text evidence="2">The sequence shown here is derived from an EMBL/GenBank/DDBJ whole genome shotgun (WGS) entry which is preliminary data.</text>
</comment>
<reference evidence="2 3" key="1">
    <citation type="submission" date="2018-03" db="EMBL/GenBank/DDBJ databases">
        <authorList>
            <person name="Keele B.F."/>
        </authorList>
    </citation>
    <scope>NUCLEOTIDE SEQUENCE [LARGE SCALE GENOMIC DNA]</scope>
    <source>
        <strain evidence="2 3">D20</strain>
    </source>
</reference>
<evidence type="ECO:0008006" key="4">
    <source>
        <dbReference type="Google" id="ProtNLM"/>
    </source>
</evidence>
<dbReference type="OrthoDB" id="9812722at2"/>
<proteinExistence type="predicted"/>
<keyword evidence="3" id="KW-1185">Reference proteome</keyword>
<sequence length="191" mass="20048">MNVSPASAAYPSALRPEGTAALRGREQEDSPRPAARVVNGQELSAEQLRLLDELQRRDREVRAHEAAHVAAGAGLVRGGASYTYQVGPDGRRYAVGGEVRIDTSAGATPAETLAKAERIRAAALAPANPSAQDYAVAAEAARLAQEARAELAAARQGDGEERTEGRNRLIGAYDDAALQPARAGRLIDTQA</sequence>
<feature type="compositionally biased region" description="Basic and acidic residues" evidence="1">
    <location>
        <begin position="157"/>
        <end position="167"/>
    </location>
</feature>
<protein>
    <recommendedName>
        <fullName evidence="4">SprA family protein</fullName>
    </recommendedName>
</protein>
<feature type="region of interest" description="Disordered" evidence="1">
    <location>
        <begin position="152"/>
        <end position="171"/>
    </location>
</feature>
<accession>A0A2T4IJL0</accession>
<organism evidence="2 3">
    <name type="scientific">Pseudothauera lacus</name>
    <dbReference type="NCBI Taxonomy" id="2136175"/>
    <lineage>
        <taxon>Bacteria</taxon>
        <taxon>Pseudomonadati</taxon>
        <taxon>Pseudomonadota</taxon>
        <taxon>Betaproteobacteria</taxon>
        <taxon>Rhodocyclales</taxon>
        <taxon>Zoogloeaceae</taxon>
        <taxon>Pseudothauera</taxon>
    </lineage>
</organism>
<dbReference type="AlphaFoldDB" id="A0A2T4IJL0"/>
<evidence type="ECO:0000256" key="1">
    <source>
        <dbReference type="SAM" id="MobiDB-lite"/>
    </source>
</evidence>